<protein>
    <submittedName>
        <fullName evidence="2">Uncharacterized protein</fullName>
    </submittedName>
</protein>
<dbReference type="OrthoDB" id="2439870at2759"/>
<keyword evidence="1" id="KW-0175">Coiled coil</keyword>
<sequence length="581" mass="69019">MKDNYLYQSSNIQLNHLPNQVIQHQQQGYSEQIQPSNFSHNHDQDFTWRIFHVFGHLYMWEEFVCLYILTLDHDLEPNATEVESEMESIKNFIRHFSIGLDTEITDTSHWINIVDRYWNSRTRFDKIECAAVREIIIDRLNTHYFSSYKLNEYLKKMTNFQIKTLRKIFLTRLCGYSHFAGYLNKFHNNLSNKTLYQQNDTESMETKSEYYEEILYEGTKSKHEAEAKWENQNHNYLEKTNEKLLEQVNNLQKDKLELLSKLKDSEVQLEESENKIGILETEINLLKERKKFNNVRLDEMTDIEWRDDNENNSTQLTKDIEKLNRTLNKITEVKRNVKEINKEAVAELFSSFGCNTNIEDKQMKLVLNAALQQLMIKFILASTKNYFECTNISQFQNISVDNLEAAILFKTEELIKLTTRFEDTHSAAIGDNSRTLPTILRRQNYAELGNRGFTLNHPFIKQLAKDLISEMNKYRILDSEEKNKKFEKEIVKIIIQIIRIFHFRFKTQEPVPLVRFYKGGDNIDPLFMEGIWEGHYEDYEVEICSFPAVVVRSEERAYIRAQVMPRKQHELEIYDISCGKI</sequence>
<dbReference type="Proteomes" id="UP000615446">
    <property type="component" value="Unassembled WGS sequence"/>
</dbReference>
<evidence type="ECO:0000313" key="2">
    <source>
        <dbReference type="EMBL" id="GES97071.1"/>
    </source>
</evidence>
<evidence type="ECO:0000256" key="1">
    <source>
        <dbReference type="SAM" id="Coils"/>
    </source>
</evidence>
<evidence type="ECO:0000313" key="3">
    <source>
        <dbReference type="Proteomes" id="UP000615446"/>
    </source>
</evidence>
<comment type="caution">
    <text evidence="2">The sequence shown here is derived from an EMBL/GenBank/DDBJ whole genome shotgun (WGS) entry which is preliminary data.</text>
</comment>
<proteinExistence type="predicted"/>
<gene>
    <name evidence="2" type="ORF">RCL2_002365800</name>
</gene>
<dbReference type="AlphaFoldDB" id="A0A8H3QYU8"/>
<name>A0A8H3QYU8_9GLOM</name>
<feature type="coiled-coil region" evidence="1">
    <location>
        <begin position="234"/>
        <end position="343"/>
    </location>
</feature>
<reference evidence="2" key="1">
    <citation type="submission" date="2019-10" db="EMBL/GenBank/DDBJ databases">
        <title>Conservation and host-specific expression of non-tandemly repeated heterogenous ribosome RNA gene in arbuscular mycorrhizal fungi.</title>
        <authorList>
            <person name="Maeda T."/>
            <person name="Kobayashi Y."/>
            <person name="Nakagawa T."/>
            <person name="Ezawa T."/>
            <person name="Yamaguchi K."/>
            <person name="Bino T."/>
            <person name="Nishimoto Y."/>
            <person name="Shigenobu S."/>
            <person name="Kawaguchi M."/>
        </authorList>
    </citation>
    <scope>NUCLEOTIDE SEQUENCE</scope>
    <source>
        <strain evidence="2">HR1</strain>
    </source>
</reference>
<organism evidence="2 3">
    <name type="scientific">Rhizophagus clarus</name>
    <dbReference type="NCBI Taxonomy" id="94130"/>
    <lineage>
        <taxon>Eukaryota</taxon>
        <taxon>Fungi</taxon>
        <taxon>Fungi incertae sedis</taxon>
        <taxon>Mucoromycota</taxon>
        <taxon>Glomeromycotina</taxon>
        <taxon>Glomeromycetes</taxon>
        <taxon>Glomerales</taxon>
        <taxon>Glomeraceae</taxon>
        <taxon>Rhizophagus</taxon>
    </lineage>
</organism>
<accession>A0A8H3QYU8</accession>
<dbReference type="EMBL" id="BLAL01000255">
    <property type="protein sequence ID" value="GES97071.1"/>
    <property type="molecule type" value="Genomic_DNA"/>
</dbReference>